<evidence type="ECO:0000256" key="1">
    <source>
        <dbReference type="SAM" id="Phobius"/>
    </source>
</evidence>
<keyword evidence="1" id="KW-1133">Transmembrane helix</keyword>
<name>A0A0M2K402_9MYCO</name>
<dbReference type="OrthoDB" id="10015913at2"/>
<protein>
    <submittedName>
        <fullName evidence="3">Uncharacterized protein</fullName>
    </submittedName>
</protein>
<sequence length="160" mass="15498">MRGAAAGLVTTALSLAAHATGGGHLAVGPATIGLLLVGATVGATATALPRTRNLGPLALLLAAGQVVGHAVLAVGHPHAAAPRGAMLVAHLAAVVVGALLISVGEQLARMLVCVVRRTAAPSGAKVSPAPTRPSTPGDQPLFAELLLAASMSHRGPPVAG</sequence>
<proteinExistence type="predicted"/>
<organism evidence="3 4">
    <name type="scientific">Mycolicibacterium obuense</name>
    <dbReference type="NCBI Taxonomy" id="1807"/>
    <lineage>
        <taxon>Bacteria</taxon>
        <taxon>Bacillati</taxon>
        <taxon>Actinomycetota</taxon>
        <taxon>Actinomycetes</taxon>
        <taxon>Mycobacteriales</taxon>
        <taxon>Mycobacteriaceae</taxon>
        <taxon>Mycolicibacterium</taxon>
    </lineage>
</organism>
<comment type="caution">
    <text evidence="3">The sequence shown here is derived from an EMBL/GenBank/DDBJ whole genome shotgun (WGS) entry which is preliminary data.</text>
</comment>
<evidence type="ECO:0000313" key="4">
    <source>
        <dbReference type="Proteomes" id="UP000034150"/>
    </source>
</evidence>
<dbReference type="PATRIC" id="fig|1807.13.peg.3743"/>
<gene>
    <name evidence="3" type="ORF">WN67_12505</name>
</gene>
<feature type="transmembrane region" description="Helical" evidence="1">
    <location>
        <begin position="29"/>
        <end position="48"/>
    </location>
</feature>
<feature type="transmembrane region" description="Helical" evidence="1">
    <location>
        <begin position="80"/>
        <end position="101"/>
    </location>
</feature>
<feature type="chain" id="PRO_5038353213" evidence="2">
    <location>
        <begin position="20"/>
        <end position="160"/>
    </location>
</feature>
<keyword evidence="1" id="KW-0812">Transmembrane</keyword>
<feature type="transmembrane region" description="Helical" evidence="1">
    <location>
        <begin position="55"/>
        <end position="74"/>
    </location>
</feature>
<dbReference type="EMBL" id="LAUZ02000045">
    <property type="protein sequence ID" value="KKF01670.1"/>
    <property type="molecule type" value="Genomic_DNA"/>
</dbReference>
<keyword evidence="2" id="KW-0732">Signal</keyword>
<dbReference type="STRING" id="1807.MOBUDSM44075_02144"/>
<dbReference type="AlphaFoldDB" id="A0A0M2K402"/>
<accession>A0A0M2K402</accession>
<reference evidence="3 4" key="1">
    <citation type="journal article" date="2015" name="Genome Announc.">
        <title>Draft Genome Sequence of Mycobacterium obuense Strain UC1, Isolated from Patient Sputum.</title>
        <authorList>
            <person name="Greninger A.L."/>
            <person name="Cunningham G."/>
            <person name="Hsu E.D."/>
            <person name="Yu J.M."/>
            <person name="Chiu C.Y."/>
            <person name="Miller S."/>
        </authorList>
    </citation>
    <scope>NUCLEOTIDE SEQUENCE [LARGE SCALE GENOMIC DNA]</scope>
    <source>
        <strain evidence="3 4">UC1</strain>
    </source>
</reference>
<evidence type="ECO:0000256" key="2">
    <source>
        <dbReference type="SAM" id="SignalP"/>
    </source>
</evidence>
<keyword evidence="1" id="KW-0472">Membrane</keyword>
<dbReference type="Proteomes" id="UP000034150">
    <property type="component" value="Unassembled WGS sequence"/>
</dbReference>
<evidence type="ECO:0000313" key="3">
    <source>
        <dbReference type="EMBL" id="KKF01670.1"/>
    </source>
</evidence>
<feature type="signal peptide" evidence="2">
    <location>
        <begin position="1"/>
        <end position="19"/>
    </location>
</feature>
<keyword evidence="4" id="KW-1185">Reference proteome</keyword>